<feature type="domain" description="CAAX prenyl protease 2/Lysostaphin resistance protein A-like" evidence="3">
    <location>
        <begin position="353"/>
        <end position="449"/>
    </location>
</feature>
<sequence length="510" mass="53644">MIRIALVGDPAWPTGDLARRALAAVLPGAHVGMLPPGADPSPDLDGLWLLPPPLTSDPTVHDATTARALELGVPLVGPVAGEGGATPSVQAVPGSPLAGLVGETRFELPQTVAGGRPARDYVDAPGTVWFPQAHRGAQPATVTAAGVPFVTLSDYPLATDAGVHPLLVAFASAVRERAAARVPTMRDPMGAPMTPSAPAHPRTRSGRALPDDEPRSYVHQMRTKGYRWWRPLLALTLAVGVFVFELLVLTIAWLVVDPAMRDPDLSVTEIDLTAPVTMLMGNLMLIALIPAALVATRLGHWRPMGKLLSVTGRIRWRWMGRASLVTVVIWGAYIVLGWLLDGGEVGDRPEHWPWLIVITVLTTPLQAAAEEIAFRGGLLQGVGAWIKRPVPALVTGTVLSTALFSLAHGSLDPWVLMQLGSMAVATCYLTWRTGGLEAAIVLHTVNNVVIILLLTLVGGLQGAYITESSTGDAAGGGIGGLATLLMMAILLWQARRAGVAPKKIGAPATG</sequence>
<feature type="transmembrane region" description="Helical" evidence="2">
    <location>
        <begin position="438"/>
        <end position="461"/>
    </location>
</feature>
<reference evidence="4 5" key="1">
    <citation type="submission" date="2024-02" db="EMBL/GenBank/DDBJ databases">
        <title>Janibacter sp. nov., isolated from gut of marine sandworm.</title>
        <authorList>
            <person name="Kim B."/>
            <person name="Jun M.O."/>
            <person name="Shin N.-R."/>
        </authorList>
    </citation>
    <scope>NUCLEOTIDE SEQUENCE [LARGE SCALE GENOMIC DNA]</scope>
    <source>
        <strain evidence="4 5">A1S7</strain>
    </source>
</reference>
<dbReference type="RefSeq" id="WP_338750551.1">
    <property type="nucleotide sequence ID" value="NZ_CP144913.1"/>
</dbReference>
<feature type="region of interest" description="Disordered" evidence="1">
    <location>
        <begin position="181"/>
        <end position="213"/>
    </location>
</feature>
<dbReference type="InterPro" id="IPR003675">
    <property type="entry name" value="Rce1/LyrA-like_dom"/>
</dbReference>
<keyword evidence="4" id="KW-0378">Hydrolase</keyword>
<organism evidence="4 5">
    <name type="scientific">Janibacter alittae</name>
    <dbReference type="NCBI Taxonomy" id="3115209"/>
    <lineage>
        <taxon>Bacteria</taxon>
        <taxon>Bacillati</taxon>
        <taxon>Actinomycetota</taxon>
        <taxon>Actinomycetes</taxon>
        <taxon>Micrococcales</taxon>
        <taxon>Intrasporangiaceae</taxon>
        <taxon>Janibacter</taxon>
    </lineage>
</organism>
<feature type="transmembrane region" description="Helical" evidence="2">
    <location>
        <begin position="414"/>
        <end position="431"/>
    </location>
</feature>
<dbReference type="GO" id="GO:0008233">
    <property type="term" value="F:peptidase activity"/>
    <property type="evidence" value="ECO:0007669"/>
    <property type="project" value="UniProtKB-KW"/>
</dbReference>
<dbReference type="GO" id="GO:0006508">
    <property type="term" value="P:proteolysis"/>
    <property type="evidence" value="ECO:0007669"/>
    <property type="project" value="UniProtKB-KW"/>
</dbReference>
<name>A0ABZ2MJ59_9MICO</name>
<protein>
    <submittedName>
        <fullName evidence="4">CPBP family glutamic-type intramembrane protease</fullName>
        <ecNumber evidence="4">3.4.-.-</ecNumber>
    </submittedName>
</protein>
<feature type="transmembrane region" description="Helical" evidence="2">
    <location>
        <begin position="318"/>
        <end position="340"/>
    </location>
</feature>
<keyword evidence="2" id="KW-0812">Transmembrane</keyword>
<feature type="transmembrane region" description="Helical" evidence="2">
    <location>
        <begin position="232"/>
        <end position="256"/>
    </location>
</feature>
<dbReference type="EC" id="3.4.-.-" evidence="4"/>
<gene>
    <name evidence="4" type="ORF">V1351_02920</name>
</gene>
<evidence type="ECO:0000313" key="5">
    <source>
        <dbReference type="Proteomes" id="UP001382727"/>
    </source>
</evidence>
<evidence type="ECO:0000313" key="4">
    <source>
        <dbReference type="EMBL" id="WXB77028.1"/>
    </source>
</evidence>
<evidence type="ECO:0000259" key="3">
    <source>
        <dbReference type="Pfam" id="PF02517"/>
    </source>
</evidence>
<keyword evidence="4" id="KW-0645">Protease</keyword>
<keyword evidence="2" id="KW-1133">Transmembrane helix</keyword>
<proteinExistence type="predicted"/>
<keyword evidence="5" id="KW-1185">Reference proteome</keyword>
<feature type="transmembrane region" description="Helical" evidence="2">
    <location>
        <begin position="473"/>
        <end position="492"/>
    </location>
</feature>
<dbReference type="Pfam" id="PF02517">
    <property type="entry name" value="Rce1-like"/>
    <property type="match status" value="1"/>
</dbReference>
<dbReference type="Proteomes" id="UP001382727">
    <property type="component" value="Chromosome"/>
</dbReference>
<keyword evidence="2" id="KW-0472">Membrane</keyword>
<feature type="transmembrane region" description="Helical" evidence="2">
    <location>
        <begin position="276"/>
        <end position="298"/>
    </location>
</feature>
<accession>A0ABZ2MJ59</accession>
<evidence type="ECO:0000256" key="2">
    <source>
        <dbReference type="SAM" id="Phobius"/>
    </source>
</evidence>
<evidence type="ECO:0000256" key="1">
    <source>
        <dbReference type="SAM" id="MobiDB-lite"/>
    </source>
</evidence>
<dbReference type="EMBL" id="CP144913">
    <property type="protein sequence ID" value="WXB77028.1"/>
    <property type="molecule type" value="Genomic_DNA"/>
</dbReference>